<evidence type="ECO:0000313" key="1">
    <source>
        <dbReference type="EMBL" id="MCP2312654.1"/>
    </source>
</evidence>
<organism evidence="1 2">
    <name type="scientific">Kitasatospora paracochleata</name>
    <dbReference type="NCBI Taxonomy" id="58354"/>
    <lineage>
        <taxon>Bacteria</taxon>
        <taxon>Bacillati</taxon>
        <taxon>Actinomycetota</taxon>
        <taxon>Actinomycetes</taxon>
        <taxon>Kitasatosporales</taxon>
        <taxon>Streptomycetaceae</taxon>
        <taxon>Kitasatospora</taxon>
    </lineage>
</organism>
<reference evidence="1 2" key="1">
    <citation type="submission" date="2022-06" db="EMBL/GenBank/DDBJ databases">
        <title>Sequencing the genomes of 1000 actinobacteria strains.</title>
        <authorList>
            <person name="Klenk H.-P."/>
        </authorList>
    </citation>
    <scope>NUCLEOTIDE SEQUENCE [LARGE SCALE GENOMIC DNA]</scope>
    <source>
        <strain evidence="1 2">DSM 41656</strain>
    </source>
</reference>
<dbReference type="Proteomes" id="UP001206483">
    <property type="component" value="Unassembled WGS sequence"/>
</dbReference>
<gene>
    <name evidence="1" type="ORF">FHR36_005820</name>
</gene>
<dbReference type="RefSeq" id="WP_253801855.1">
    <property type="nucleotide sequence ID" value="NZ_BAAAUB010000082.1"/>
</dbReference>
<keyword evidence="2" id="KW-1185">Reference proteome</keyword>
<proteinExistence type="predicted"/>
<name>A0ABT1J5E4_9ACTN</name>
<sequence length="1096" mass="116431">MPLLLADRLLAAVDPLPHPLRLREVARTAAALESAELTDLLADLADHGPYGRRLAALAAFAGRHTAHLAERLTDPDRVVRRYAHRAVRTLPVPDAAVERAVLTAPTAVRAELLHAVLGSGRGALAERLVPALRERGSAAEATRLLPLCSAPFVARELPGLAHAVTFSGSLGHRHPDAVLDAAEGLLADLPYGLRTAFWGWHARGLAAAAAHRPVRVLELLERYPVRRLPRPVRDRLGDLAAADPARTLRLLHAVGWTRHDPPLRRSALRRLVEARPEGLVEFAGQFHQDREPLLRLLPPGRRTAFFDELATPDAVRLGMYSDLLVLLPLAERQERARAALAADAEQTHLLILLPVAETRSKILAEAHASNAWERGWAWSQLVRQAVLSGEPQALTEALDLLARLRNEQDLVRVDALEAVAAVSPARFDDSAAAPLARLTEDALTARDCSPSTRAALVRLAAAVLGAHAEGSAPALLDWAVATLERTAGAPLTLPAGREPVVPAALHPALERSAATREARLLLAVADALGPRAAHAPGLAALLERVLTDGGDTAFERAAAHLLADPATRADRVALLLDREPSAEALPAVRAVLTRVRTDLLDAVPAVAPGALRRFAAAPPDLTAADRLVPRQVAAAAERLARTVEDPALTPEERAAALRTAAHLPVHGTALLRRYAAGPDTLLAEAALTALPWTEHPGEALPVLLAHAGDDRARVGMYAAARAARHTPAEDLAGPLGRIALDPSAKVTSRKQAVRLLAEHLPPALAAEHLRAAFRAPEQYLDVRVVVVEQITARLADLLLWDVLDEAASGPGELRTAALDGVRPHELPAAARPRYAALVARMATDPDFTTAATAMGRLADWACHAPHAVTDLADRVTALDRTEGWSTAASVLCRIALSDAPHPLGGLAPGSVMARTLATLLAAVAAGEESRPGRDHPARRRVVALLGGLWSYDRSAEDRRAVDRTLVGMLAAVPALLPLAVHRSVLAIDPAAPGLSSELARLADLVADRPALAVATAEHLRFNVVNTVDPEHALAAARPLAADGTLAGGLFAATLTAAVGPRTQWSPAWRTVLAVLRDHPLPDVRDAAFQLWPDPDQ</sequence>
<comment type="caution">
    <text evidence="1">The sequence shown here is derived from an EMBL/GenBank/DDBJ whole genome shotgun (WGS) entry which is preliminary data.</text>
</comment>
<evidence type="ECO:0000313" key="2">
    <source>
        <dbReference type="Proteomes" id="UP001206483"/>
    </source>
</evidence>
<evidence type="ECO:0008006" key="3">
    <source>
        <dbReference type="Google" id="ProtNLM"/>
    </source>
</evidence>
<dbReference type="EMBL" id="JAMZDX010000005">
    <property type="protein sequence ID" value="MCP2312654.1"/>
    <property type="molecule type" value="Genomic_DNA"/>
</dbReference>
<protein>
    <recommendedName>
        <fullName evidence="3">HEAT repeat protein</fullName>
    </recommendedName>
</protein>
<accession>A0ABT1J5E4</accession>